<dbReference type="InterPro" id="IPR050397">
    <property type="entry name" value="Env_Response_Regulators"/>
</dbReference>
<dbReference type="InterPro" id="IPR014710">
    <property type="entry name" value="RmlC-like_jellyroll"/>
</dbReference>
<reference evidence="6 7" key="1">
    <citation type="submission" date="2023-07" db="EMBL/GenBank/DDBJ databases">
        <title>Genomic Encyclopedia of Type Strains, Phase IV (KMG-IV): sequencing the most valuable type-strain genomes for metagenomic binning, comparative biology and taxonomic classification.</title>
        <authorList>
            <person name="Goeker M."/>
        </authorList>
    </citation>
    <scope>NUCLEOTIDE SEQUENCE [LARGE SCALE GENOMIC DNA]</scope>
    <source>
        <strain evidence="6 7">DSM 16784</strain>
    </source>
</reference>
<dbReference type="InterPro" id="IPR000595">
    <property type="entry name" value="cNMP-bd_dom"/>
</dbReference>
<dbReference type="InterPro" id="IPR018490">
    <property type="entry name" value="cNMP-bd_dom_sf"/>
</dbReference>
<accession>A0ABU0E4E1</accession>
<dbReference type="Proteomes" id="UP001230220">
    <property type="component" value="Unassembled WGS sequence"/>
</dbReference>
<evidence type="ECO:0000259" key="5">
    <source>
        <dbReference type="PROSITE" id="PS51063"/>
    </source>
</evidence>
<keyword evidence="2" id="KW-0238">DNA-binding</keyword>
<gene>
    <name evidence="6" type="ORF">J2S15_002497</name>
</gene>
<dbReference type="EMBL" id="JAUSUR010000004">
    <property type="protein sequence ID" value="MDQ0361747.1"/>
    <property type="molecule type" value="Genomic_DNA"/>
</dbReference>
<comment type="caution">
    <text evidence="6">The sequence shown here is derived from an EMBL/GenBank/DDBJ whole genome shotgun (WGS) entry which is preliminary data.</text>
</comment>
<evidence type="ECO:0000256" key="1">
    <source>
        <dbReference type="ARBA" id="ARBA00023015"/>
    </source>
</evidence>
<keyword evidence="3" id="KW-0804">Transcription</keyword>
<dbReference type="InterPro" id="IPR012318">
    <property type="entry name" value="HTH_CRP"/>
</dbReference>
<protein>
    <submittedName>
        <fullName evidence="6">CRP-like cAMP-binding protein</fullName>
    </submittedName>
</protein>
<evidence type="ECO:0000313" key="7">
    <source>
        <dbReference type="Proteomes" id="UP001230220"/>
    </source>
</evidence>
<dbReference type="SUPFAM" id="SSF51206">
    <property type="entry name" value="cAMP-binding domain-like"/>
    <property type="match status" value="1"/>
</dbReference>
<evidence type="ECO:0000256" key="2">
    <source>
        <dbReference type="ARBA" id="ARBA00023125"/>
    </source>
</evidence>
<feature type="domain" description="HTH crp-type" evidence="5">
    <location>
        <begin position="148"/>
        <end position="213"/>
    </location>
</feature>
<dbReference type="InterPro" id="IPR036390">
    <property type="entry name" value="WH_DNA-bd_sf"/>
</dbReference>
<dbReference type="PROSITE" id="PS51063">
    <property type="entry name" value="HTH_CRP_2"/>
    <property type="match status" value="1"/>
</dbReference>
<keyword evidence="7" id="KW-1185">Reference proteome</keyword>
<dbReference type="PANTHER" id="PTHR24567:SF58">
    <property type="entry name" value="CYCLIC AMP-BINDING REGULATORY PROTEIN"/>
    <property type="match status" value="1"/>
</dbReference>
<keyword evidence="1" id="KW-0805">Transcription regulation</keyword>
<name>A0ABU0E4E1_9FIRM</name>
<evidence type="ECO:0000313" key="6">
    <source>
        <dbReference type="EMBL" id="MDQ0361747.1"/>
    </source>
</evidence>
<dbReference type="Pfam" id="PF00027">
    <property type="entry name" value="cNMP_binding"/>
    <property type="match status" value="1"/>
</dbReference>
<feature type="domain" description="Cyclic nucleotide-binding" evidence="4">
    <location>
        <begin position="13"/>
        <end position="113"/>
    </location>
</feature>
<dbReference type="Pfam" id="PF13545">
    <property type="entry name" value="HTH_Crp_2"/>
    <property type="match status" value="1"/>
</dbReference>
<sequence length="213" mass="24847">MNKLFTMLYSHPLFKGMKEAEIGDILSKLKKQRYEDEQIIYSIGEIQFSIGFILSGTVTINKIDYWGNRSIIAKLTQGEIFAEAFVFSNVEELPVNIVAHKDSEVLFIPYAQFVFFSVKYPQLMQNMLYILATKNHYLTKKIDVISKRKTREKVLAYLSQEAEKQRTYTFDIPLNRNELADYLSVDRSALSNELSRMQEEGIIQYHKNTFTLL</sequence>
<evidence type="ECO:0000259" key="4">
    <source>
        <dbReference type="PROSITE" id="PS50042"/>
    </source>
</evidence>
<organism evidence="6 7">
    <name type="scientific">Breznakia pachnodae</name>
    <dbReference type="NCBI Taxonomy" id="265178"/>
    <lineage>
        <taxon>Bacteria</taxon>
        <taxon>Bacillati</taxon>
        <taxon>Bacillota</taxon>
        <taxon>Erysipelotrichia</taxon>
        <taxon>Erysipelotrichales</taxon>
        <taxon>Erysipelotrichaceae</taxon>
        <taxon>Breznakia</taxon>
    </lineage>
</organism>
<dbReference type="PROSITE" id="PS50042">
    <property type="entry name" value="CNMP_BINDING_3"/>
    <property type="match status" value="1"/>
</dbReference>
<dbReference type="Gene3D" id="2.60.120.10">
    <property type="entry name" value="Jelly Rolls"/>
    <property type="match status" value="1"/>
</dbReference>
<evidence type="ECO:0000256" key="3">
    <source>
        <dbReference type="ARBA" id="ARBA00023163"/>
    </source>
</evidence>
<dbReference type="SUPFAM" id="SSF46785">
    <property type="entry name" value="Winged helix' DNA-binding domain"/>
    <property type="match status" value="1"/>
</dbReference>
<dbReference type="RefSeq" id="WP_307408745.1">
    <property type="nucleotide sequence ID" value="NZ_JAUSUR010000004.1"/>
</dbReference>
<dbReference type="CDD" id="cd00038">
    <property type="entry name" value="CAP_ED"/>
    <property type="match status" value="1"/>
</dbReference>
<dbReference type="PANTHER" id="PTHR24567">
    <property type="entry name" value="CRP FAMILY TRANSCRIPTIONAL REGULATORY PROTEIN"/>
    <property type="match status" value="1"/>
</dbReference>
<proteinExistence type="predicted"/>
<dbReference type="SMART" id="SM00100">
    <property type="entry name" value="cNMP"/>
    <property type="match status" value="1"/>
</dbReference>